<protein>
    <recommendedName>
        <fullName evidence="4">Holin</fullName>
    </recommendedName>
</protein>
<dbReference type="Pfam" id="PF16080">
    <property type="entry name" value="Phage_holin_2_3"/>
    <property type="match status" value="1"/>
</dbReference>
<proteinExistence type="predicted"/>
<evidence type="ECO:0000256" key="1">
    <source>
        <dbReference type="SAM" id="Phobius"/>
    </source>
</evidence>
<evidence type="ECO:0000313" key="3">
    <source>
        <dbReference type="Proteomes" id="UP000585363"/>
    </source>
</evidence>
<keyword evidence="3" id="KW-1185">Reference proteome</keyword>
<dbReference type="RefSeq" id="WP_169402894.1">
    <property type="nucleotide sequence ID" value="NZ_JAADJU010000004.1"/>
</dbReference>
<dbReference type="EMBL" id="JAADJU010000004">
    <property type="protein sequence ID" value="NMP27205.1"/>
    <property type="molecule type" value="Genomic_DNA"/>
</dbReference>
<keyword evidence="1" id="KW-0812">Transmembrane</keyword>
<organism evidence="2 3">
    <name type="scientific">Rouxiella aceris</name>
    <dbReference type="NCBI Taxonomy" id="2703884"/>
    <lineage>
        <taxon>Bacteria</taxon>
        <taxon>Pseudomonadati</taxon>
        <taxon>Pseudomonadota</taxon>
        <taxon>Gammaproteobacteria</taxon>
        <taxon>Enterobacterales</taxon>
        <taxon>Yersiniaceae</taxon>
        <taxon>Rouxiella</taxon>
    </lineage>
</organism>
<feature type="transmembrane region" description="Helical" evidence="1">
    <location>
        <begin position="29"/>
        <end position="46"/>
    </location>
</feature>
<keyword evidence="1" id="KW-1133">Transmembrane helix</keyword>
<reference evidence="2 3" key="1">
    <citation type="submission" date="2020-01" db="EMBL/GenBank/DDBJ databases">
        <authorList>
            <person name="Lee S.D."/>
        </authorList>
    </citation>
    <scope>NUCLEOTIDE SEQUENCE [LARGE SCALE GENOMIC DNA]</scope>
    <source>
        <strain evidence="2 3">SAP-1</strain>
    </source>
</reference>
<comment type="caution">
    <text evidence="2">The sequence shown here is derived from an EMBL/GenBank/DDBJ whole genome shotgun (WGS) entry which is preliminary data.</text>
</comment>
<evidence type="ECO:0000313" key="2">
    <source>
        <dbReference type="EMBL" id="NMP27205.1"/>
    </source>
</evidence>
<dbReference type="Proteomes" id="UP000585363">
    <property type="component" value="Unassembled WGS sequence"/>
</dbReference>
<dbReference type="AlphaFoldDB" id="A0A848MHN8"/>
<sequence>MEKITSSMAYAIATFLAFLGALTPQDVAFLVGAAVAVGTFFVNWYYRRKSYKLLERNGLTRGVYDELNR</sequence>
<evidence type="ECO:0008006" key="4">
    <source>
        <dbReference type="Google" id="ProtNLM"/>
    </source>
</evidence>
<reference evidence="2 3" key="2">
    <citation type="submission" date="2020-06" db="EMBL/GenBank/DDBJ databases">
        <title>Polyphasic characterization of a Rahnella strain isolated from tree sap.</title>
        <authorList>
            <person name="Kim I.S."/>
        </authorList>
    </citation>
    <scope>NUCLEOTIDE SEQUENCE [LARGE SCALE GENOMIC DNA]</scope>
    <source>
        <strain evidence="2 3">SAP-1</strain>
    </source>
</reference>
<name>A0A848MHN8_9GAMM</name>
<feature type="transmembrane region" description="Helical" evidence="1">
    <location>
        <begin position="7"/>
        <end position="23"/>
    </location>
</feature>
<dbReference type="InterPro" id="IPR032118">
    <property type="entry name" value="Phage_holin_HP1"/>
</dbReference>
<gene>
    <name evidence="2" type="ORF">GW590_10045</name>
</gene>
<keyword evidence="1" id="KW-0472">Membrane</keyword>
<accession>A0A848MHN8</accession>